<proteinExistence type="inferred from homology"/>
<reference evidence="16" key="1">
    <citation type="submission" date="2022-08" db="EMBL/GenBank/DDBJ databases">
        <title>A Global Phylogenomic Analysis of the Shiitake Genus Lentinula.</title>
        <authorList>
            <consortium name="DOE Joint Genome Institute"/>
            <person name="Sierra-Patev S."/>
            <person name="Min B."/>
            <person name="Naranjo-Ortiz M."/>
            <person name="Looney B."/>
            <person name="Konkel Z."/>
            <person name="Slot J.C."/>
            <person name="Sakamoto Y."/>
            <person name="Steenwyk J.L."/>
            <person name="Rokas A."/>
            <person name="Carro J."/>
            <person name="Camarero S."/>
            <person name="Ferreira P."/>
            <person name="Molpeceres G."/>
            <person name="Ruiz-Duenas F.J."/>
            <person name="Serrano A."/>
            <person name="Henrissat B."/>
            <person name="Drula E."/>
            <person name="Hughes K.W."/>
            <person name="Mata J.L."/>
            <person name="Ishikawa N.K."/>
            <person name="Vargas-Isla R."/>
            <person name="Ushijima S."/>
            <person name="Smith C.A."/>
            <person name="Ahrendt S."/>
            <person name="Andreopoulos W."/>
            <person name="He G."/>
            <person name="Labutti K."/>
            <person name="Lipzen A."/>
            <person name="Ng V."/>
            <person name="Riley R."/>
            <person name="Sandor L."/>
            <person name="Barry K."/>
            <person name="Martinez A.T."/>
            <person name="Xiao Y."/>
            <person name="Gibbons J.G."/>
            <person name="Terashima K."/>
            <person name="Grigoriev I.V."/>
            <person name="Hibbett D.S."/>
        </authorList>
    </citation>
    <scope>NUCLEOTIDE SEQUENCE</scope>
    <source>
        <strain evidence="16">JLM2183</strain>
    </source>
</reference>
<dbReference type="PANTHER" id="PTHR16631">
    <property type="entry name" value="GLUCAN 1,3-BETA-GLUCOSIDASE"/>
    <property type="match status" value="1"/>
</dbReference>
<comment type="catalytic activity">
    <reaction evidence="1">
        <text>Hydrolysis of (1-&gt;3)-beta-D-glucosidic linkages in (1-&gt;3)-beta-D-glucans.</text>
        <dbReference type="EC" id="3.2.1.39"/>
    </reaction>
</comment>
<dbReference type="InterPro" id="IPR050732">
    <property type="entry name" value="Beta-glucan_modifiers"/>
</dbReference>
<comment type="subcellular location">
    <subcellularLocation>
        <location evidence="2">Cell membrane</location>
        <topology evidence="2">Single-pass type II membrane protein</topology>
    </subcellularLocation>
</comment>
<protein>
    <recommendedName>
        <fullName evidence="4">glucan endo-1,3-beta-D-glucosidase</fullName>
        <ecNumber evidence="4">3.2.1.39</ecNumber>
    </recommendedName>
    <alternativeName>
        <fullName evidence="14">Endo-1,3-beta-glucanase btgC</fullName>
    </alternativeName>
    <alternativeName>
        <fullName evidence="13">Laminarinase btgC</fullName>
    </alternativeName>
</protein>
<dbReference type="GO" id="GO:0042973">
    <property type="term" value="F:glucan endo-1,3-beta-D-glucosidase activity"/>
    <property type="evidence" value="ECO:0007669"/>
    <property type="project" value="UniProtKB-EC"/>
</dbReference>
<evidence type="ECO:0000256" key="1">
    <source>
        <dbReference type="ARBA" id="ARBA00000382"/>
    </source>
</evidence>
<evidence type="ECO:0000256" key="14">
    <source>
        <dbReference type="ARBA" id="ARBA00043078"/>
    </source>
</evidence>
<dbReference type="AlphaFoldDB" id="A0A9W8ZZF3"/>
<keyword evidence="5" id="KW-1003">Cell membrane</keyword>
<name>A0A9W8ZZF3_9AGAR</name>
<organism evidence="16 17">
    <name type="scientific">Lentinula aciculospora</name>
    <dbReference type="NCBI Taxonomy" id="153920"/>
    <lineage>
        <taxon>Eukaryota</taxon>
        <taxon>Fungi</taxon>
        <taxon>Dikarya</taxon>
        <taxon>Basidiomycota</taxon>
        <taxon>Agaricomycotina</taxon>
        <taxon>Agaricomycetes</taxon>
        <taxon>Agaricomycetidae</taxon>
        <taxon>Agaricales</taxon>
        <taxon>Marasmiineae</taxon>
        <taxon>Omphalotaceae</taxon>
        <taxon>Lentinula</taxon>
    </lineage>
</organism>
<comment type="similarity">
    <text evidence="3">Belongs to the glycosyl hydrolase 17 family.</text>
</comment>
<comment type="caution">
    <text evidence="16">The sequence shown here is derived from an EMBL/GenBank/DDBJ whole genome shotgun (WGS) entry which is preliminary data.</text>
</comment>
<evidence type="ECO:0000256" key="3">
    <source>
        <dbReference type="ARBA" id="ARBA00008773"/>
    </source>
</evidence>
<keyword evidence="6 16" id="KW-0378">Hydrolase</keyword>
<keyword evidence="7 15" id="KW-0472">Membrane</keyword>
<dbReference type="GO" id="GO:0005576">
    <property type="term" value="C:extracellular region"/>
    <property type="evidence" value="ECO:0007669"/>
    <property type="project" value="TreeGrafter"/>
</dbReference>
<dbReference type="EMBL" id="JAOTPV010000024">
    <property type="protein sequence ID" value="KAJ4470838.1"/>
    <property type="molecule type" value="Genomic_DNA"/>
</dbReference>
<evidence type="ECO:0000313" key="16">
    <source>
        <dbReference type="EMBL" id="KAJ4470838.1"/>
    </source>
</evidence>
<dbReference type="InterPro" id="IPR017853">
    <property type="entry name" value="GH"/>
</dbReference>
<dbReference type="PANTHER" id="PTHR16631:SF17">
    <property type="entry name" value="GLUCAN ENDO-1,3-BETA-GLUCOSIDASE BTGC"/>
    <property type="match status" value="1"/>
</dbReference>
<dbReference type="GO" id="GO:0009277">
    <property type="term" value="C:fungal-type cell wall"/>
    <property type="evidence" value="ECO:0007669"/>
    <property type="project" value="TreeGrafter"/>
</dbReference>
<evidence type="ECO:0000256" key="5">
    <source>
        <dbReference type="ARBA" id="ARBA00022475"/>
    </source>
</evidence>
<keyword evidence="9" id="KW-0119">Carbohydrate metabolism</keyword>
<dbReference type="GO" id="GO:0009986">
    <property type="term" value="C:cell surface"/>
    <property type="evidence" value="ECO:0007669"/>
    <property type="project" value="TreeGrafter"/>
</dbReference>
<gene>
    <name evidence="16" type="ORF">J3R30DRAFT_3530962</name>
</gene>
<keyword evidence="10" id="KW-0961">Cell wall biogenesis/degradation</keyword>
<evidence type="ECO:0000256" key="11">
    <source>
        <dbReference type="ARBA" id="ARBA00023326"/>
    </source>
</evidence>
<dbReference type="SUPFAM" id="SSF51445">
    <property type="entry name" value="(Trans)glycosidases"/>
    <property type="match status" value="1"/>
</dbReference>
<dbReference type="GO" id="GO:0000272">
    <property type="term" value="P:polysaccharide catabolic process"/>
    <property type="evidence" value="ECO:0007669"/>
    <property type="project" value="UniProtKB-KW"/>
</dbReference>
<dbReference type="GO" id="GO:0071555">
    <property type="term" value="P:cell wall organization"/>
    <property type="evidence" value="ECO:0007669"/>
    <property type="project" value="UniProtKB-KW"/>
</dbReference>
<evidence type="ECO:0000256" key="12">
    <source>
        <dbReference type="ARBA" id="ARBA00037649"/>
    </source>
</evidence>
<dbReference type="GO" id="GO:0005886">
    <property type="term" value="C:plasma membrane"/>
    <property type="evidence" value="ECO:0007669"/>
    <property type="project" value="UniProtKB-SubCell"/>
</dbReference>
<keyword evidence="15" id="KW-0812">Transmembrane</keyword>
<feature type="transmembrane region" description="Helical" evidence="15">
    <location>
        <begin position="17"/>
        <end position="41"/>
    </location>
</feature>
<evidence type="ECO:0000256" key="10">
    <source>
        <dbReference type="ARBA" id="ARBA00023316"/>
    </source>
</evidence>
<accession>A0A9W8ZZF3</accession>
<evidence type="ECO:0000256" key="9">
    <source>
        <dbReference type="ARBA" id="ARBA00023277"/>
    </source>
</evidence>
<evidence type="ECO:0000256" key="4">
    <source>
        <dbReference type="ARBA" id="ARBA00012780"/>
    </source>
</evidence>
<evidence type="ECO:0000256" key="8">
    <source>
        <dbReference type="ARBA" id="ARBA00023180"/>
    </source>
</evidence>
<sequence length="364" mass="40388">MYNEFNRNTKSPHDAQICYYSLTLALTMILPSILAFANFILYCTASASESRGVFGGSGLNRLDKIKSMYAWEGFVYDIESCRSTSEMIQDFSEMKARGARVVITFEFCGTGADVVYYDDVITAAEIAGINIIPLAWTLPIHAVGQTYGPNDTFLLKSVPRIEAVTQAVINNPDLVLAIAIGDEPLYDNDAGSPTALALYITEVRHNLSTAGLQDIPLSISDLAFGWQSSGNITPVADAVDFFMVNNFPYFAFDATTGGNASTSWNDFIQDIEYFESIADGRPILVTQTGWPTNEDEFAPNSADIVASVPSSEGFWDLLDSHCEDYFKSMNIGWMWRSWEDDIDGWGVKYLNGSDKWQWTARMKC</sequence>
<keyword evidence="15" id="KW-1133">Transmembrane helix</keyword>
<keyword evidence="11" id="KW-0624">Polysaccharide degradation</keyword>
<dbReference type="Proteomes" id="UP001150266">
    <property type="component" value="Unassembled WGS sequence"/>
</dbReference>
<keyword evidence="8" id="KW-0325">Glycoprotein</keyword>
<evidence type="ECO:0000256" key="7">
    <source>
        <dbReference type="ARBA" id="ARBA00023136"/>
    </source>
</evidence>
<dbReference type="OrthoDB" id="77201at2759"/>
<evidence type="ECO:0000256" key="13">
    <source>
        <dbReference type="ARBA" id="ARBA00042373"/>
    </source>
</evidence>
<evidence type="ECO:0000256" key="2">
    <source>
        <dbReference type="ARBA" id="ARBA00004401"/>
    </source>
</evidence>
<evidence type="ECO:0000256" key="6">
    <source>
        <dbReference type="ARBA" id="ARBA00022801"/>
    </source>
</evidence>
<dbReference type="EC" id="3.2.1.39" evidence="4"/>
<evidence type="ECO:0000313" key="17">
    <source>
        <dbReference type="Proteomes" id="UP001150266"/>
    </source>
</evidence>
<comment type="function">
    <text evidence="12">Glucanases play a role in cell expansion during growth, in cell-cell fusion during mating, and in spore release during sporulation. This enzyme may be involved in beta-glucan degradation. Active on laminarin and lichenan.</text>
</comment>
<evidence type="ECO:0000256" key="15">
    <source>
        <dbReference type="SAM" id="Phobius"/>
    </source>
</evidence>
<keyword evidence="17" id="KW-1185">Reference proteome</keyword>